<gene>
    <name evidence="1" type="ORF">MRATA1EN22A_LOCUS28140</name>
</gene>
<accession>A0AC60AAC5</accession>
<proteinExistence type="predicted"/>
<reference evidence="1" key="1">
    <citation type="submission" date="2023-05" db="EMBL/GenBank/DDBJ databases">
        <authorList>
            <consortium name="ELIXIR-Norway"/>
        </authorList>
    </citation>
    <scope>NUCLEOTIDE SEQUENCE</scope>
</reference>
<dbReference type="Proteomes" id="UP001162501">
    <property type="component" value="Chromosome 9"/>
</dbReference>
<evidence type="ECO:0000313" key="2">
    <source>
        <dbReference type="Proteomes" id="UP001162501"/>
    </source>
</evidence>
<evidence type="ECO:0000313" key="1">
    <source>
        <dbReference type="EMBL" id="CAN0570432.1"/>
    </source>
</evidence>
<reference evidence="1" key="2">
    <citation type="submission" date="2025-03" db="EMBL/GenBank/DDBJ databases">
        <authorList>
            <consortium name="ELIXIR-Norway"/>
            <consortium name="Elixir Norway"/>
        </authorList>
    </citation>
    <scope>NUCLEOTIDE SEQUENCE</scope>
</reference>
<dbReference type="EMBL" id="OX596093">
    <property type="protein sequence ID" value="CAN0570432.1"/>
    <property type="molecule type" value="Genomic_DNA"/>
</dbReference>
<name>A0AC60AAC5_RANTA</name>
<organism evidence="1 2">
    <name type="scientific">Rangifer tarandus platyrhynchus</name>
    <name type="common">Svalbard reindeer</name>
    <dbReference type="NCBI Taxonomy" id="3082113"/>
    <lineage>
        <taxon>Eukaryota</taxon>
        <taxon>Metazoa</taxon>
        <taxon>Chordata</taxon>
        <taxon>Craniata</taxon>
        <taxon>Vertebrata</taxon>
        <taxon>Euteleostomi</taxon>
        <taxon>Mammalia</taxon>
        <taxon>Eutheria</taxon>
        <taxon>Laurasiatheria</taxon>
        <taxon>Artiodactyla</taxon>
        <taxon>Ruminantia</taxon>
        <taxon>Pecora</taxon>
        <taxon>Cervidae</taxon>
        <taxon>Odocoileinae</taxon>
        <taxon>Rangifer</taxon>
    </lineage>
</organism>
<sequence length="103" mass="11233">MSLELPRIRFLQAPETTSLTPILQMGKLWPRRDSLARPLPVHTVNLQDLPLAEKGRGLPPSSYFHISPWLLASPGRAGSFPWVATGTEGSGREPSSPVPILPS</sequence>
<protein>
    <submittedName>
        <fullName evidence="1">Uncharacterized protein</fullName>
    </submittedName>
</protein>